<reference evidence="1 2" key="1">
    <citation type="journal article" date="2019" name="Sci. Rep.">
        <title>Orb-weaving spider Araneus ventricosus genome elucidates the spidroin gene catalogue.</title>
        <authorList>
            <person name="Kono N."/>
            <person name="Nakamura H."/>
            <person name="Ohtoshi R."/>
            <person name="Moran D.A.P."/>
            <person name="Shinohara A."/>
            <person name="Yoshida Y."/>
            <person name="Fujiwara M."/>
            <person name="Mori M."/>
            <person name="Tomita M."/>
            <person name="Arakawa K."/>
        </authorList>
    </citation>
    <scope>NUCLEOTIDE SEQUENCE [LARGE SCALE GENOMIC DNA]</scope>
</reference>
<dbReference type="EMBL" id="BGPR01000089">
    <property type="protein sequence ID" value="GBL92816.1"/>
    <property type="molecule type" value="Genomic_DNA"/>
</dbReference>
<comment type="caution">
    <text evidence="1">The sequence shown here is derived from an EMBL/GenBank/DDBJ whole genome shotgun (WGS) entry which is preliminary data.</text>
</comment>
<evidence type="ECO:0000313" key="1">
    <source>
        <dbReference type="EMBL" id="GBL92816.1"/>
    </source>
</evidence>
<gene>
    <name evidence="1" type="ORF">AVEN_4526_1</name>
</gene>
<dbReference type="AlphaFoldDB" id="A0A4Y2BNH9"/>
<keyword evidence="2" id="KW-1185">Reference proteome</keyword>
<sequence length="126" mass="14656">MYFEIPDERMSRISDKAAYTGSKPASVSQHLRKTPLWPRKSNNLVKHNLGRRTRKILRVFKRNFVTHFMDVKACSHRNHLTNFWTTSLFAQSIGQPNLQNMSVFIRKLHPSHHCQPLSNNSSDPSV</sequence>
<dbReference type="Proteomes" id="UP000499080">
    <property type="component" value="Unassembled WGS sequence"/>
</dbReference>
<proteinExistence type="predicted"/>
<name>A0A4Y2BNH9_ARAVE</name>
<evidence type="ECO:0000313" key="2">
    <source>
        <dbReference type="Proteomes" id="UP000499080"/>
    </source>
</evidence>
<protein>
    <submittedName>
        <fullName evidence="1">Uncharacterized protein</fullName>
    </submittedName>
</protein>
<organism evidence="1 2">
    <name type="scientific">Araneus ventricosus</name>
    <name type="common">Orbweaver spider</name>
    <name type="synonym">Epeira ventricosa</name>
    <dbReference type="NCBI Taxonomy" id="182803"/>
    <lineage>
        <taxon>Eukaryota</taxon>
        <taxon>Metazoa</taxon>
        <taxon>Ecdysozoa</taxon>
        <taxon>Arthropoda</taxon>
        <taxon>Chelicerata</taxon>
        <taxon>Arachnida</taxon>
        <taxon>Araneae</taxon>
        <taxon>Araneomorphae</taxon>
        <taxon>Entelegynae</taxon>
        <taxon>Araneoidea</taxon>
        <taxon>Araneidae</taxon>
        <taxon>Araneus</taxon>
    </lineage>
</organism>
<accession>A0A4Y2BNH9</accession>